<feature type="region of interest" description="Disordered" evidence="1">
    <location>
        <begin position="79"/>
        <end position="109"/>
    </location>
</feature>
<comment type="caution">
    <text evidence="2">The sequence shown here is derived from an EMBL/GenBank/DDBJ whole genome shotgun (WGS) entry which is preliminary data.</text>
</comment>
<dbReference type="GeneID" id="63718628"/>
<evidence type="ECO:0000313" key="3">
    <source>
        <dbReference type="Proteomes" id="UP000076580"/>
    </source>
</evidence>
<keyword evidence="3" id="KW-1185">Reference proteome</keyword>
<reference evidence="2 3" key="1">
    <citation type="journal article" date="2016" name="Sci. Rep.">
        <title>Insights into Adaptations to a Near-Obligate Nematode Endoparasitic Lifestyle from the Finished Genome of Drechmeria coniospora.</title>
        <authorList>
            <person name="Zhang L."/>
            <person name="Zhou Z."/>
            <person name="Guo Q."/>
            <person name="Fokkens L."/>
            <person name="Miskei M."/>
            <person name="Pocsi I."/>
            <person name="Zhang W."/>
            <person name="Chen M."/>
            <person name="Wang L."/>
            <person name="Sun Y."/>
            <person name="Donzelli B.G."/>
            <person name="Gibson D.M."/>
            <person name="Nelson D.R."/>
            <person name="Luo J.G."/>
            <person name="Rep M."/>
            <person name="Liu H."/>
            <person name="Yang S."/>
            <person name="Wang J."/>
            <person name="Krasnoff S.B."/>
            <person name="Xu Y."/>
            <person name="Molnar I."/>
            <person name="Lin M."/>
        </authorList>
    </citation>
    <scope>NUCLEOTIDE SEQUENCE [LARGE SCALE GENOMIC DNA]</scope>
    <source>
        <strain evidence="2 3">ARSEF 6962</strain>
    </source>
</reference>
<dbReference type="RefSeq" id="XP_040653383.1">
    <property type="nucleotide sequence ID" value="XM_040803279.1"/>
</dbReference>
<dbReference type="Proteomes" id="UP000076580">
    <property type="component" value="Chromosome 03"/>
</dbReference>
<dbReference type="InParanoid" id="A0A151GAB7"/>
<accession>A0A151GAB7</accession>
<evidence type="ECO:0000256" key="1">
    <source>
        <dbReference type="SAM" id="MobiDB-lite"/>
    </source>
</evidence>
<dbReference type="EMBL" id="LAYC01000003">
    <property type="protein sequence ID" value="KYK54031.1"/>
    <property type="molecule type" value="Genomic_DNA"/>
</dbReference>
<gene>
    <name evidence="2" type="ORF">DCS_05985</name>
</gene>
<evidence type="ECO:0000313" key="2">
    <source>
        <dbReference type="EMBL" id="KYK54031.1"/>
    </source>
</evidence>
<proteinExistence type="predicted"/>
<sequence>MLPNANNQRRMGEKILHHEPCISFLSSSSRVPRCTDTVRQNALLLGGCSRSHDGSGQDSFAQHLPTSGSAIALVGVPTTDAGSGPSDGTRTVRAAESAGGWGHPRASPVETGMTISARLGVESRVPRGRGWMASHDAQLDSSGVVGASSPPLNLSWLSAVTKLSSARHSPRRAQFPASTVDREQAGFRMHDTSTRTAEV</sequence>
<name>A0A151GAB7_DRECN</name>
<organism evidence="2 3">
    <name type="scientific">Drechmeria coniospora</name>
    <name type="common">Nematophagous fungus</name>
    <name type="synonym">Meria coniospora</name>
    <dbReference type="NCBI Taxonomy" id="98403"/>
    <lineage>
        <taxon>Eukaryota</taxon>
        <taxon>Fungi</taxon>
        <taxon>Dikarya</taxon>
        <taxon>Ascomycota</taxon>
        <taxon>Pezizomycotina</taxon>
        <taxon>Sordariomycetes</taxon>
        <taxon>Hypocreomycetidae</taxon>
        <taxon>Hypocreales</taxon>
        <taxon>Ophiocordycipitaceae</taxon>
        <taxon>Drechmeria</taxon>
    </lineage>
</organism>
<protein>
    <submittedName>
        <fullName evidence="2">Uncharacterized protein</fullName>
    </submittedName>
</protein>
<dbReference type="AlphaFoldDB" id="A0A151GAB7"/>